<evidence type="ECO:0000256" key="9">
    <source>
        <dbReference type="ARBA" id="ARBA00023299"/>
    </source>
</evidence>
<keyword evidence="8" id="KW-0663">Pyridoxal phosphate</keyword>
<dbReference type="GO" id="GO:0006564">
    <property type="term" value="P:L-serine biosynthetic process"/>
    <property type="evidence" value="ECO:0007669"/>
    <property type="project" value="UniProtKB-KW"/>
</dbReference>
<dbReference type="GO" id="GO:0030170">
    <property type="term" value="F:pyridoxal phosphate binding"/>
    <property type="evidence" value="ECO:0007669"/>
    <property type="project" value="TreeGrafter"/>
</dbReference>
<gene>
    <name evidence="13" type="ORF">CONPUDRAFT_134891</name>
</gene>
<keyword evidence="5" id="KW-0032">Aminotransferase</keyword>
<evidence type="ECO:0000256" key="4">
    <source>
        <dbReference type="ARBA" id="ARBA00013030"/>
    </source>
</evidence>
<name>A0A5M3N0W8_CONPW</name>
<dbReference type="KEGG" id="cput:CONPUDRAFT_134891"/>
<sequence length="139" mass="15068">MTFSAPQSLYNTPPVLSIYITGLVMEDISRNGGLVKYAKMTKEKAAKVYEALREGEDRGILREKVKEGSGSLMNIVFDVVGDGMETKFIGGAESRGMKGLKGHRSVGGIRVSLYNAVTVANVDVLATYMREFIKENGAA</sequence>
<dbReference type="FunFam" id="3.90.1150.10:FF:000006">
    <property type="entry name" value="Phosphoserine aminotransferase"/>
    <property type="match status" value="1"/>
</dbReference>
<comment type="caution">
    <text evidence="13">The sequence shown here is derived from an EMBL/GenBank/DDBJ whole genome shotgun (WGS) entry which is preliminary data.</text>
</comment>
<organism evidence="13 14">
    <name type="scientific">Coniophora puteana (strain RWD-64-598)</name>
    <name type="common">Brown rot fungus</name>
    <dbReference type="NCBI Taxonomy" id="741705"/>
    <lineage>
        <taxon>Eukaryota</taxon>
        <taxon>Fungi</taxon>
        <taxon>Dikarya</taxon>
        <taxon>Basidiomycota</taxon>
        <taxon>Agaricomycotina</taxon>
        <taxon>Agaricomycetes</taxon>
        <taxon>Agaricomycetidae</taxon>
        <taxon>Boletales</taxon>
        <taxon>Coniophorineae</taxon>
        <taxon>Coniophoraceae</taxon>
        <taxon>Coniophora</taxon>
    </lineage>
</organism>
<keyword evidence="7 13" id="KW-0808">Transferase</keyword>
<comment type="similarity">
    <text evidence="3">Belongs to the class-V pyridoxal-phosphate-dependent aminotransferase family. SerC subfamily.</text>
</comment>
<protein>
    <recommendedName>
        <fullName evidence="4">phosphoserine transaminase</fullName>
        <ecNumber evidence="4">2.6.1.52</ecNumber>
    </recommendedName>
</protein>
<evidence type="ECO:0000256" key="2">
    <source>
        <dbReference type="ARBA" id="ARBA00005099"/>
    </source>
</evidence>
<dbReference type="SUPFAM" id="SSF53383">
    <property type="entry name" value="PLP-dependent transferases"/>
    <property type="match status" value="1"/>
</dbReference>
<reference evidence="14" key="1">
    <citation type="journal article" date="2012" name="Science">
        <title>The Paleozoic origin of enzymatic lignin decomposition reconstructed from 31 fungal genomes.</title>
        <authorList>
            <person name="Floudas D."/>
            <person name="Binder M."/>
            <person name="Riley R."/>
            <person name="Barry K."/>
            <person name="Blanchette R.A."/>
            <person name="Henrissat B."/>
            <person name="Martinez A.T."/>
            <person name="Otillar R."/>
            <person name="Spatafora J.W."/>
            <person name="Yadav J.S."/>
            <person name="Aerts A."/>
            <person name="Benoit I."/>
            <person name="Boyd A."/>
            <person name="Carlson A."/>
            <person name="Copeland A."/>
            <person name="Coutinho P.M."/>
            <person name="de Vries R.P."/>
            <person name="Ferreira P."/>
            <person name="Findley K."/>
            <person name="Foster B."/>
            <person name="Gaskell J."/>
            <person name="Glotzer D."/>
            <person name="Gorecki P."/>
            <person name="Heitman J."/>
            <person name="Hesse C."/>
            <person name="Hori C."/>
            <person name="Igarashi K."/>
            <person name="Jurgens J.A."/>
            <person name="Kallen N."/>
            <person name="Kersten P."/>
            <person name="Kohler A."/>
            <person name="Kuees U."/>
            <person name="Kumar T.K.A."/>
            <person name="Kuo A."/>
            <person name="LaButti K."/>
            <person name="Larrondo L.F."/>
            <person name="Lindquist E."/>
            <person name="Ling A."/>
            <person name="Lombard V."/>
            <person name="Lucas S."/>
            <person name="Lundell T."/>
            <person name="Martin R."/>
            <person name="McLaughlin D.J."/>
            <person name="Morgenstern I."/>
            <person name="Morin E."/>
            <person name="Murat C."/>
            <person name="Nagy L.G."/>
            <person name="Nolan M."/>
            <person name="Ohm R.A."/>
            <person name="Patyshakuliyeva A."/>
            <person name="Rokas A."/>
            <person name="Ruiz-Duenas F.J."/>
            <person name="Sabat G."/>
            <person name="Salamov A."/>
            <person name="Samejima M."/>
            <person name="Schmutz J."/>
            <person name="Slot J.C."/>
            <person name="St John F."/>
            <person name="Stenlid J."/>
            <person name="Sun H."/>
            <person name="Sun S."/>
            <person name="Syed K."/>
            <person name="Tsang A."/>
            <person name="Wiebenga A."/>
            <person name="Young D."/>
            <person name="Pisabarro A."/>
            <person name="Eastwood D.C."/>
            <person name="Martin F."/>
            <person name="Cullen D."/>
            <person name="Grigoriev I.V."/>
            <person name="Hibbett D.S."/>
        </authorList>
    </citation>
    <scope>NUCLEOTIDE SEQUENCE [LARGE SCALE GENOMIC DNA]</scope>
    <source>
        <strain evidence="14">RWD-64-598 SS2</strain>
    </source>
</reference>
<dbReference type="InterPro" id="IPR015424">
    <property type="entry name" value="PyrdxlP-dep_Trfase"/>
</dbReference>
<dbReference type="Pfam" id="PF00266">
    <property type="entry name" value="Aminotran_5"/>
    <property type="match status" value="1"/>
</dbReference>
<evidence type="ECO:0000256" key="3">
    <source>
        <dbReference type="ARBA" id="ARBA00006904"/>
    </source>
</evidence>
<dbReference type="EC" id="2.6.1.52" evidence="4"/>
<evidence type="ECO:0000256" key="11">
    <source>
        <dbReference type="ARBA" id="ARBA00049007"/>
    </source>
</evidence>
<evidence type="ECO:0000256" key="6">
    <source>
        <dbReference type="ARBA" id="ARBA00022605"/>
    </source>
</evidence>
<proteinExistence type="inferred from homology"/>
<dbReference type="GO" id="GO:0004648">
    <property type="term" value="F:O-phospho-L-serine:2-oxoglutarate aminotransferase activity"/>
    <property type="evidence" value="ECO:0007669"/>
    <property type="project" value="UniProtKB-EC"/>
</dbReference>
<evidence type="ECO:0000256" key="10">
    <source>
        <dbReference type="ARBA" id="ARBA00047630"/>
    </source>
</evidence>
<dbReference type="GeneID" id="19200680"/>
<evidence type="ECO:0000256" key="1">
    <source>
        <dbReference type="ARBA" id="ARBA00001933"/>
    </source>
</evidence>
<dbReference type="GO" id="GO:0005737">
    <property type="term" value="C:cytoplasm"/>
    <property type="evidence" value="ECO:0007669"/>
    <property type="project" value="TreeGrafter"/>
</dbReference>
<dbReference type="RefSeq" id="XP_007764669.1">
    <property type="nucleotide sequence ID" value="XM_007766479.1"/>
</dbReference>
<dbReference type="OMA" id="NETIHRP"/>
<keyword evidence="9" id="KW-0718">Serine biosynthesis</keyword>
<dbReference type="AlphaFoldDB" id="A0A5M3N0W8"/>
<comment type="pathway">
    <text evidence="2">Amino-acid biosynthesis; L-serine biosynthesis; L-serine from 3-phospho-D-glycerate: step 2/3.</text>
</comment>
<feature type="domain" description="Aminotransferase class V" evidence="12">
    <location>
        <begin position="2"/>
        <end position="125"/>
    </location>
</feature>
<evidence type="ECO:0000259" key="12">
    <source>
        <dbReference type="Pfam" id="PF00266"/>
    </source>
</evidence>
<dbReference type="EMBL" id="JH711574">
    <property type="protein sequence ID" value="EIW85060.1"/>
    <property type="molecule type" value="Genomic_DNA"/>
</dbReference>
<comment type="catalytic activity">
    <reaction evidence="10">
        <text>4-(phosphooxy)-L-threonine + 2-oxoglutarate = (R)-3-hydroxy-2-oxo-4-phosphooxybutanoate + L-glutamate</text>
        <dbReference type="Rhea" id="RHEA:16573"/>
        <dbReference type="ChEBI" id="CHEBI:16810"/>
        <dbReference type="ChEBI" id="CHEBI:29985"/>
        <dbReference type="ChEBI" id="CHEBI:58452"/>
        <dbReference type="ChEBI" id="CHEBI:58538"/>
        <dbReference type="EC" id="2.6.1.52"/>
    </reaction>
</comment>
<evidence type="ECO:0000256" key="7">
    <source>
        <dbReference type="ARBA" id="ARBA00022679"/>
    </source>
</evidence>
<evidence type="ECO:0000256" key="8">
    <source>
        <dbReference type="ARBA" id="ARBA00022898"/>
    </source>
</evidence>
<dbReference type="OrthoDB" id="1703350at2759"/>
<dbReference type="Gene3D" id="3.90.1150.10">
    <property type="entry name" value="Aspartate Aminotransferase, domain 1"/>
    <property type="match status" value="1"/>
</dbReference>
<dbReference type="PANTHER" id="PTHR43247:SF1">
    <property type="entry name" value="PHOSPHOSERINE AMINOTRANSFERASE"/>
    <property type="match status" value="1"/>
</dbReference>
<dbReference type="InterPro" id="IPR000192">
    <property type="entry name" value="Aminotrans_V_dom"/>
</dbReference>
<dbReference type="InterPro" id="IPR022278">
    <property type="entry name" value="Pser_aminoTfrase"/>
</dbReference>
<dbReference type="Proteomes" id="UP000053558">
    <property type="component" value="Unassembled WGS sequence"/>
</dbReference>
<comment type="cofactor">
    <cofactor evidence="1">
        <name>pyridoxal 5'-phosphate</name>
        <dbReference type="ChEBI" id="CHEBI:597326"/>
    </cofactor>
</comment>
<keyword evidence="6" id="KW-0028">Amino-acid biosynthesis</keyword>
<evidence type="ECO:0000313" key="13">
    <source>
        <dbReference type="EMBL" id="EIW85060.1"/>
    </source>
</evidence>
<evidence type="ECO:0000256" key="5">
    <source>
        <dbReference type="ARBA" id="ARBA00022576"/>
    </source>
</evidence>
<dbReference type="InterPro" id="IPR015422">
    <property type="entry name" value="PyrdxlP-dep_Trfase_small"/>
</dbReference>
<keyword evidence="14" id="KW-1185">Reference proteome</keyword>
<dbReference type="PANTHER" id="PTHR43247">
    <property type="entry name" value="PHOSPHOSERINE AMINOTRANSFERASE"/>
    <property type="match status" value="1"/>
</dbReference>
<comment type="catalytic activity">
    <reaction evidence="11">
        <text>O-phospho-L-serine + 2-oxoglutarate = 3-phosphooxypyruvate + L-glutamate</text>
        <dbReference type="Rhea" id="RHEA:14329"/>
        <dbReference type="ChEBI" id="CHEBI:16810"/>
        <dbReference type="ChEBI" id="CHEBI:18110"/>
        <dbReference type="ChEBI" id="CHEBI:29985"/>
        <dbReference type="ChEBI" id="CHEBI:57524"/>
        <dbReference type="EC" id="2.6.1.52"/>
    </reaction>
</comment>
<evidence type="ECO:0000313" key="14">
    <source>
        <dbReference type="Proteomes" id="UP000053558"/>
    </source>
</evidence>
<accession>A0A5M3N0W8</accession>